<dbReference type="VEuPathDB" id="ToxoDB:cyc_09288"/>
<evidence type="ECO:0000256" key="1">
    <source>
        <dbReference type="SAM" id="MobiDB-lite"/>
    </source>
</evidence>
<reference evidence="2 3" key="1">
    <citation type="journal article" date="2016" name="BMC Genomics">
        <title>Comparative genomics reveals Cyclospora cayetanensis possesses coccidia-like metabolism and invasion components but unique surface antigens.</title>
        <authorList>
            <person name="Liu S."/>
            <person name="Wang L."/>
            <person name="Zheng H."/>
            <person name="Xu Z."/>
            <person name="Roellig D.M."/>
            <person name="Li N."/>
            <person name="Frace M.A."/>
            <person name="Tang K."/>
            <person name="Arrowood M.J."/>
            <person name="Moss D.M."/>
            <person name="Zhang L."/>
            <person name="Feng Y."/>
            <person name="Xiao L."/>
        </authorList>
    </citation>
    <scope>NUCLEOTIDE SEQUENCE [LARGE SCALE GENOMIC DNA]</scope>
    <source>
        <strain evidence="2 3">CHN_HEN01</strain>
    </source>
</reference>
<dbReference type="InParanoid" id="A0A1D3D6D6"/>
<feature type="region of interest" description="Disordered" evidence="1">
    <location>
        <begin position="115"/>
        <end position="137"/>
    </location>
</feature>
<protein>
    <submittedName>
        <fullName evidence="2">Uncharacterized protein</fullName>
    </submittedName>
</protein>
<dbReference type="AlphaFoldDB" id="A0A1D3D6D6"/>
<keyword evidence="3" id="KW-1185">Reference proteome</keyword>
<accession>A0A1D3D6D6</accession>
<dbReference type="EMBL" id="JROU02000556">
    <property type="protein sequence ID" value="OEH78980.1"/>
    <property type="molecule type" value="Genomic_DNA"/>
</dbReference>
<name>A0A1D3D6D6_9EIME</name>
<evidence type="ECO:0000313" key="2">
    <source>
        <dbReference type="EMBL" id="OEH78980.1"/>
    </source>
</evidence>
<gene>
    <name evidence="2" type="ORF">cyc_09288</name>
</gene>
<comment type="caution">
    <text evidence="2">The sequence shown here is derived from an EMBL/GenBank/DDBJ whole genome shotgun (WGS) entry which is preliminary data.</text>
</comment>
<proteinExistence type="predicted"/>
<organism evidence="2 3">
    <name type="scientific">Cyclospora cayetanensis</name>
    <dbReference type="NCBI Taxonomy" id="88456"/>
    <lineage>
        <taxon>Eukaryota</taxon>
        <taxon>Sar</taxon>
        <taxon>Alveolata</taxon>
        <taxon>Apicomplexa</taxon>
        <taxon>Conoidasida</taxon>
        <taxon>Coccidia</taxon>
        <taxon>Eucoccidiorida</taxon>
        <taxon>Eimeriorina</taxon>
        <taxon>Eimeriidae</taxon>
        <taxon>Cyclospora</taxon>
    </lineage>
</organism>
<sequence>MPGGRAAATCVVPGEAALLTAVILPAKDAGAAAVFARGRHLIRVEEGGAPRIVRSGTTGPLAGAGGPPEGALPLAALGALEEAENGELQIQGTPPPCTPTGCNNPRTVGLLTAKGGGPSRTGRAPVRGAPPLPHGLRGTEAAIRTATLEVAGGGGMALLGGAPRLMKRGAPQDGRSMWLVSDTVYIHPEQETQRLLEMWQQCSRFKGRRARTGAAAGGASFFCCNFVMRRRSRSSSRRRIGSFETSSSRGEEASSLMASPFASCVEGPSWTEGPSSGAFDFAA</sequence>
<dbReference type="Proteomes" id="UP000095192">
    <property type="component" value="Unassembled WGS sequence"/>
</dbReference>
<evidence type="ECO:0000313" key="3">
    <source>
        <dbReference type="Proteomes" id="UP000095192"/>
    </source>
</evidence>